<evidence type="ECO:0000313" key="2">
    <source>
        <dbReference type="Proteomes" id="UP000576082"/>
    </source>
</evidence>
<keyword evidence="2" id="KW-1185">Reference proteome</keyword>
<dbReference type="AlphaFoldDB" id="A0A7X9RZ64"/>
<protein>
    <submittedName>
        <fullName evidence="1">Uncharacterized protein</fullName>
    </submittedName>
</protein>
<organism evidence="1 2">
    <name type="scientific">Flammeovirga aprica JL-4</name>
    <dbReference type="NCBI Taxonomy" id="694437"/>
    <lineage>
        <taxon>Bacteria</taxon>
        <taxon>Pseudomonadati</taxon>
        <taxon>Bacteroidota</taxon>
        <taxon>Cytophagia</taxon>
        <taxon>Cytophagales</taxon>
        <taxon>Flammeovirgaceae</taxon>
        <taxon>Flammeovirga</taxon>
    </lineage>
</organism>
<dbReference type="EMBL" id="JABANE010000101">
    <property type="protein sequence ID" value="NME71492.1"/>
    <property type="molecule type" value="Genomic_DNA"/>
</dbReference>
<name>A0A7X9RZ64_9BACT</name>
<proteinExistence type="predicted"/>
<sequence length="221" mass="25398">MDFTITRETTGTSVSCPGVEFCYPVSYVHSFYFIEEEKAKFNESVWAYKSGYKLTNLIYHDPTLTTFRVRLHGTKYTFWPNASETIYGIAGISLSNNSNITEVYINGLQHPQVAHEYSRSNDAIFKRIKMSVSTRATIGNDRPTKVGMNKYEYKAPEVFDEFNEEYHWVLTSINGEETIVNESGNLILSEIKNLYSIKVVSENFISQPLLFEDVLYTVIIQ</sequence>
<dbReference type="Proteomes" id="UP000576082">
    <property type="component" value="Unassembled WGS sequence"/>
</dbReference>
<comment type="caution">
    <text evidence="1">The sequence shown here is derived from an EMBL/GenBank/DDBJ whole genome shotgun (WGS) entry which is preliminary data.</text>
</comment>
<accession>A0A7X9RZ64</accession>
<evidence type="ECO:0000313" key="1">
    <source>
        <dbReference type="EMBL" id="NME71492.1"/>
    </source>
</evidence>
<gene>
    <name evidence="1" type="ORF">HHU12_26230</name>
</gene>
<reference evidence="1 2" key="1">
    <citation type="submission" date="2020-04" db="EMBL/GenBank/DDBJ databases">
        <title>Flammeovirga sp. SR4, a novel species isolated from seawater.</title>
        <authorList>
            <person name="Wang X."/>
        </authorList>
    </citation>
    <scope>NUCLEOTIDE SEQUENCE [LARGE SCALE GENOMIC DNA]</scope>
    <source>
        <strain evidence="1 2">ATCC 23126</strain>
    </source>
</reference>
<dbReference type="RefSeq" id="WP_169659708.1">
    <property type="nucleotide sequence ID" value="NZ_JABANE010000101.1"/>
</dbReference>